<name>A0ABW7QVW1_9ACTN</name>
<feature type="domain" description="Glyoxalase-like" evidence="1">
    <location>
        <begin position="8"/>
        <end position="116"/>
    </location>
</feature>
<dbReference type="SUPFAM" id="SSF54593">
    <property type="entry name" value="Glyoxalase/Bleomycin resistance protein/Dihydroxybiphenyl dioxygenase"/>
    <property type="match status" value="1"/>
</dbReference>
<comment type="caution">
    <text evidence="2">The sequence shown here is derived from an EMBL/GenBank/DDBJ whole genome shotgun (WGS) entry which is preliminary data.</text>
</comment>
<protein>
    <submittedName>
        <fullName evidence="2">VOC family protein</fullName>
    </submittedName>
</protein>
<dbReference type="PANTHER" id="PTHR35908">
    <property type="entry name" value="HYPOTHETICAL FUSION PROTEIN"/>
    <property type="match status" value="1"/>
</dbReference>
<evidence type="ECO:0000313" key="2">
    <source>
        <dbReference type="EMBL" id="MFH8549134.1"/>
    </source>
</evidence>
<reference evidence="2 3" key="1">
    <citation type="submission" date="2024-10" db="EMBL/GenBank/DDBJ databases">
        <title>The Natural Products Discovery Center: Release of the First 8490 Sequenced Strains for Exploring Actinobacteria Biosynthetic Diversity.</title>
        <authorList>
            <person name="Kalkreuter E."/>
            <person name="Kautsar S.A."/>
            <person name="Yang D."/>
            <person name="Bader C.D."/>
            <person name="Teijaro C.N."/>
            <person name="Fluegel L."/>
            <person name="Davis C.M."/>
            <person name="Simpson J.R."/>
            <person name="Lauterbach L."/>
            <person name="Steele A.D."/>
            <person name="Gui C."/>
            <person name="Meng S."/>
            <person name="Li G."/>
            <person name="Viehrig K."/>
            <person name="Ye F."/>
            <person name="Su P."/>
            <person name="Kiefer A.F."/>
            <person name="Nichols A."/>
            <person name="Cepeda A.J."/>
            <person name="Yan W."/>
            <person name="Fan B."/>
            <person name="Jiang Y."/>
            <person name="Adhikari A."/>
            <person name="Zheng C.-J."/>
            <person name="Schuster L."/>
            <person name="Cowan T.M."/>
            <person name="Smanski M.J."/>
            <person name="Chevrette M.G."/>
            <person name="De Carvalho L.P.S."/>
            <person name="Shen B."/>
        </authorList>
    </citation>
    <scope>NUCLEOTIDE SEQUENCE [LARGE SCALE GENOMIC DNA]</scope>
    <source>
        <strain evidence="2 3">NPDC017990</strain>
    </source>
</reference>
<evidence type="ECO:0000259" key="1">
    <source>
        <dbReference type="Pfam" id="PF18029"/>
    </source>
</evidence>
<dbReference type="PANTHER" id="PTHR35908:SF1">
    <property type="entry name" value="CONSERVED PROTEIN"/>
    <property type="match status" value="1"/>
</dbReference>
<dbReference type="RefSeq" id="WP_397715577.1">
    <property type="nucleotide sequence ID" value="NZ_JBIRGN010000005.1"/>
</dbReference>
<dbReference type="Proteomes" id="UP001610818">
    <property type="component" value="Unassembled WGS sequence"/>
</dbReference>
<dbReference type="EMBL" id="JBIRGQ010000005">
    <property type="protein sequence ID" value="MFH8549134.1"/>
    <property type="molecule type" value="Genomic_DNA"/>
</dbReference>
<dbReference type="CDD" id="cd06587">
    <property type="entry name" value="VOC"/>
    <property type="match status" value="1"/>
</dbReference>
<sequence>MHSTLFNVAFDCADAYELARFWSQVVGHPLNDDDLPGESTAAIALPTGLHLYFANVAEPKTRKNRVHLCLQPEGPRDEEVERLLTVGAAVAADRRNPDGTGWVVFTDPEGNEFCVLRSAAERAAGESVSCDRAAH</sequence>
<proteinExistence type="predicted"/>
<organism evidence="2 3">
    <name type="scientific">Streptomyces longisporoflavus</name>
    <dbReference type="NCBI Taxonomy" id="28044"/>
    <lineage>
        <taxon>Bacteria</taxon>
        <taxon>Bacillati</taxon>
        <taxon>Actinomycetota</taxon>
        <taxon>Actinomycetes</taxon>
        <taxon>Kitasatosporales</taxon>
        <taxon>Streptomycetaceae</taxon>
        <taxon>Streptomyces</taxon>
    </lineage>
</organism>
<dbReference type="Gene3D" id="3.10.180.10">
    <property type="entry name" value="2,3-Dihydroxybiphenyl 1,2-Dioxygenase, domain 1"/>
    <property type="match status" value="1"/>
</dbReference>
<keyword evidence="3" id="KW-1185">Reference proteome</keyword>
<gene>
    <name evidence="2" type="ORF">ACH4F9_29355</name>
</gene>
<dbReference type="Pfam" id="PF18029">
    <property type="entry name" value="Glyoxalase_6"/>
    <property type="match status" value="1"/>
</dbReference>
<dbReference type="InterPro" id="IPR041581">
    <property type="entry name" value="Glyoxalase_6"/>
</dbReference>
<accession>A0ABW7QVW1</accession>
<evidence type="ECO:0000313" key="3">
    <source>
        <dbReference type="Proteomes" id="UP001610818"/>
    </source>
</evidence>
<dbReference type="InterPro" id="IPR029068">
    <property type="entry name" value="Glyas_Bleomycin-R_OHBP_Dase"/>
</dbReference>